<dbReference type="Gene3D" id="3.40.50.970">
    <property type="match status" value="1"/>
</dbReference>
<dbReference type="PANTHER" id="PTHR11516:SF41">
    <property type="entry name" value="3-METHYL-2-OXOBUTANOATE DEHYDROGENASE SUBUNIT ALPHA"/>
    <property type="match status" value="1"/>
</dbReference>
<comment type="cofactor">
    <cofactor evidence="1">
        <name>thiamine diphosphate</name>
        <dbReference type="ChEBI" id="CHEBI:58937"/>
    </cofactor>
</comment>
<proteinExistence type="predicted"/>
<keyword evidence="2" id="KW-0560">Oxidoreductase</keyword>
<evidence type="ECO:0000256" key="3">
    <source>
        <dbReference type="ARBA" id="ARBA00023052"/>
    </source>
</evidence>
<gene>
    <name evidence="5" type="ORF">P5G62_014755</name>
</gene>
<dbReference type="RefSeq" id="WP_306073055.1">
    <property type="nucleotide sequence ID" value="NZ_JAROBZ020000001.1"/>
</dbReference>
<protein>
    <submittedName>
        <fullName evidence="5">Thiamine pyrophosphate-dependent dehydrogenase E1 component subunit alpha</fullName>
    </submittedName>
</protein>
<dbReference type="Pfam" id="PF00676">
    <property type="entry name" value="E1_dh"/>
    <property type="match status" value="1"/>
</dbReference>
<comment type="caution">
    <text evidence="5">The sequence shown here is derived from an EMBL/GenBank/DDBJ whole genome shotgun (WGS) entry which is preliminary data.</text>
</comment>
<name>A0ABV4YU50_9BACI</name>
<evidence type="ECO:0000256" key="2">
    <source>
        <dbReference type="ARBA" id="ARBA00023002"/>
    </source>
</evidence>
<dbReference type="CDD" id="cd02000">
    <property type="entry name" value="TPP_E1_PDC_ADC_BCADC"/>
    <property type="match status" value="1"/>
</dbReference>
<dbReference type="SUPFAM" id="SSF52518">
    <property type="entry name" value="Thiamin diphosphate-binding fold (THDP-binding)"/>
    <property type="match status" value="1"/>
</dbReference>
<feature type="domain" description="Dehydrogenase E1 component" evidence="4">
    <location>
        <begin position="14"/>
        <end position="307"/>
    </location>
</feature>
<reference evidence="5 6" key="1">
    <citation type="submission" date="2024-05" db="EMBL/GenBank/DDBJ databases">
        <authorList>
            <person name="Venkateswaran K."/>
        </authorList>
    </citation>
    <scope>NUCLEOTIDE SEQUENCE [LARGE SCALE GENOMIC DNA]</scope>
    <source>
        <strain evidence="5 6">179-C4-2-HS</strain>
    </source>
</reference>
<evidence type="ECO:0000313" key="6">
    <source>
        <dbReference type="Proteomes" id="UP001241748"/>
    </source>
</evidence>
<keyword evidence="3" id="KW-0786">Thiamine pyrophosphate</keyword>
<dbReference type="InterPro" id="IPR029061">
    <property type="entry name" value="THDP-binding"/>
</dbReference>
<sequence>MKYSNHEKLKMLKIMLKARLYDNTIVRESNKGKLTGMFHLGNGQEATGAGIVSAMGPKDLIMPGHRMHTANLFLMDLQKFTSELVGTINGYSKGVGAEYHCFSIEEGLFPIYSMLGGGNSHTAGYAFGMKERKTGGVIISVVGDGGFTPGYNYEALNMAALMKLPIVFVVENNGWAVSTPVSKQAAVDDLSVRGPAFGIPGITIHDGCDVLKVREAMDEAIDRARNFEPNLVEVKTRRIAGHYFGDQMKYRDRKIEEQEEFLHGDPIDRLEKHLLENNELTLDRISQIRNQIQAEIDEAFNNAYTERKITGEEAKNLNMVYANVEGDLL</sequence>
<organism evidence="5 6">
    <name type="scientific">Neobacillus driksii</name>
    <dbReference type="NCBI Taxonomy" id="3035913"/>
    <lineage>
        <taxon>Bacteria</taxon>
        <taxon>Bacillati</taxon>
        <taxon>Bacillota</taxon>
        <taxon>Bacilli</taxon>
        <taxon>Bacillales</taxon>
        <taxon>Bacillaceae</taxon>
        <taxon>Neobacillus</taxon>
    </lineage>
</organism>
<dbReference type="Proteomes" id="UP001241748">
    <property type="component" value="Unassembled WGS sequence"/>
</dbReference>
<dbReference type="InterPro" id="IPR050642">
    <property type="entry name" value="PDH_E1_Alpha_Subunit"/>
</dbReference>
<accession>A0ABV4YU50</accession>
<dbReference type="PANTHER" id="PTHR11516">
    <property type="entry name" value="PYRUVATE DEHYDROGENASE E1 COMPONENT, ALPHA SUBUNIT BACTERIAL AND ORGANELLAR"/>
    <property type="match status" value="1"/>
</dbReference>
<dbReference type="InterPro" id="IPR001017">
    <property type="entry name" value="DH_E1"/>
</dbReference>
<evidence type="ECO:0000313" key="5">
    <source>
        <dbReference type="EMBL" id="MFB3168376.1"/>
    </source>
</evidence>
<dbReference type="EMBL" id="JAROBZ020000001">
    <property type="protein sequence ID" value="MFB3168376.1"/>
    <property type="molecule type" value="Genomic_DNA"/>
</dbReference>
<evidence type="ECO:0000256" key="1">
    <source>
        <dbReference type="ARBA" id="ARBA00001964"/>
    </source>
</evidence>
<keyword evidence="6" id="KW-1185">Reference proteome</keyword>
<evidence type="ECO:0000259" key="4">
    <source>
        <dbReference type="Pfam" id="PF00676"/>
    </source>
</evidence>